<keyword evidence="7" id="KW-1185">Reference proteome</keyword>
<evidence type="ECO:0000256" key="2">
    <source>
        <dbReference type="ARBA" id="ARBA00023125"/>
    </source>
</evidence>
<dbReference type="PANTHER" id="PTHR47506:SF1">
    <property type="entry name" value="HTH-TYPE TRANSCRIPTIONAL REGULATOR YJDC"/>
    <property type="match status" value="1"/>
</dbReference>
<accession>A0A1X7BQF4</accession>
<dbReference type="InterPro" id="IPR001647">
    <property type="entry name" value="HTH_TetR"/>
</dbReference>
<dbReference type="Proteomes" id="UP000193224">
    <property type="component" value="Unassembled WGS sequence"/>
</dbReference>
<dbReference type="SUPFAM" id="SSF48498">
    <property type="entry name" value="Tetracyclin repressor-like, C-terminal domain"/>
    <property type="match status" value="1"/>
</dbReference>
<feature type="domain" description="HTH tetR-type" evidence="5">
    <location>
        <begin position="2"/>
        <end position="62"/>
    </location>
</feature>
<protein>
    <submittedName>
        <fullName evidence="6">Bacterial regulatory proteins, tetR family</fullName>
    </submittedName>
</protein>
<evidence type="ECO:0000256" key="4">
    <source>
        <dbReference type="PROSITE-ProRule" id="PRU00335"/>
    </source>
</evidence>
<evidence type="ECO:0000313" key="7">
    <source>
        <dbReference type="Proteomes" id="UP000193224"/>
    </source>
</evidence>
<organism evidence="6 7">
    <name type="scientific">Roseovarius aestuarii</name>
    <dbReference type="NCBI Taxonomy" id="475083"/>
    <lineage>
        <taxon>Bacteria</taxon>
        <taxon>Pseudomonadati</taxon>
        <taxon>Pseudomonadota</taxon>
        <taxon>Alphaproteobacteria</taxon>
        <taxon>Rhodobacterales</taxon>
        <taxon>Roseobacteraceae</taxon>
        <taxon>Roseovarius</taxon>
    </lineage>
</organism>
<dbReference type="Pfam" id="PF00440">
    <property type="entry name" value="TetR_N"/>
    <property type="match status" value="1"/>
</dbReference>
<dbReference type="PANTHER" id="PTHR47506">
    <property type="entry name" value="TRANSCRIPTIONAL REGULATORY PROTEIN"/>
    <property type="match status" value="1"/>
</dbReference>
<dbReference type="EMBL" id="FWXB01000004">
    <property type="protein sequence ID" value="SMC11831.1"/>
    <property type="molecule type" value="Genomic_DNA"/>
</dbReference>
<sequence>MPDTRTQILDLAERAIRLRGYHAVSFREFADELGIKSASIHYHFRHKEDLGLAVVDRYAERIQSQVGAPDARDWPASLARFCQVYQDALRKNELQCLCGMLAAESAGLPQAVADRVSAFFQANLAWLTAAMSDDMADKPDTALRIQCTLQGAMTVAVSLKDATVLDQVAERICADYANPH</sequence>
<keyword evidence="1" id="KW-0805">Transcription regulation</keyword>
<evidence type="ECO:0000256" key="1">
    <source>
        <dbReference type="ARBA" id="ARBA00023015"/>
    </source>
</evidence>
<dbReference type="OrthoDB" id="9809772at2"/>
<name>A0A1X7BQF4_9RHOB</name>
<evidence type="ECO:0000313" key="6">
    <source>
        <dbReference type="EMBL" id="SMC11831.1"/>
    </source>
</evidence>
<evidence type="ECO:0000256" key="3">
    <source>
        <dbReference type="ARBA" id="ARBA00023163"/>
    </source>
</evidence>
<dbReference type="Gene3D" id="1.10.357.10">
    <property type="entry name" value="Tetracycline Repressor, domain 2"/>
    <property type="match status" value="1"/>
</dbReference>
<dbReference type="SUPFAM" id="SSF46689">
    <property type="entry name" value="Homeodomain-like"/>
    <property type="match status" value="1"/>
</dbReference>
<proteinExistence type="predicted"/>
<reference evidence="6 7" key="1">
    <citation type="submission" date="2017-03" db="EMBL/GenBank/DDBJ databases">
        <authorList>
            <person name="Afonso C.L."/>
            <person name="Miller P.J."/>
            <person name="Scott M.A."/>
            <person name="Spackman E."/>
            <person name="Goraichik I."/>
            <person name="Dimitrov K.M."/>
            <person name="Suarez D.L."/>
            <person name="Swayne D.E."/>
        </authorList>
    </citation>
    <scope>NUCLEOTIDE SEQUENCE [LARGE SCALE GENOMIC DNA]</scope>
    <source>
        <strain evidence="6 7">CECT 7745</strain>
    </source>
</reference>
<dbReference type="InterPro" id="IPR009057">
    <property type="entry name" value="Homeodomain-like_sf"/>
</dbReference>
<dbReference type="RefSeq" id="WP_139836343.1">
    <property type="nucleotide sequence ID" value="NZ_FWXB01000004.1"/>
</dbReference>
<feature type="DNA-binding region" description="H-T-H motif" evidence="4">
    <location>
        <begin position="25"/>
        <end position="44"/>
    </location>
</feature>
<dbReference type="AlphaFoldDB" id="A0A1X7BQF4"/>
<dbReference type="GO" id="GO:0003677">
    <property type="term" value="F:DNA binding"/>
    <property type="evidence" value="ECO:0007669"/>
    <property type="project" value="UniProtKB-UniRule"/>
</dbReference>
<dbReference type="PROSITE" id="PS50977">
    <property type="entry name" value="HTH_TETR_2"/>
    <property type="match status" value="1"/>
</dbReference>
<keyword evidence="3" id="KW-0804">Transcription</keyword>
<gene>
    <name evidence="6" type="ORF">ROA7745_01651</name>
</gene>
<dbReference type="InterPro" id="IPR036271">
    <property type="entry name" value="Tet_transcr_reg_TetR-rel_C_sf"/>
</dbReference>
<evidence type="ECO:0000259" key="5">
    <source>
        <dbReference type="PROSITE" id="PS50977"/>
    </source>
</evidence>
<keyword evidence="2 4" id="KW-0238">DNA-binding</keyword>